<gene>
    <name evidence="2" type="ORF">GCM10023332_04270</name>
</gene>
<organism evidence="2 3">
    <name type="scientific">Luteimonas vadosa</name>
    <dbReference type="NCBI Taxonomy" id="1165507"/>
    <lineage>
        <taxon>Bacteria</taxon>
        <taxon>Pseudomonadati</taxon>
        <taxon>Pseudomonadota</taxon>
        <taxon>Gammaproteobacteria</taxon>
        <taxon>Lysobacterales</taxon>
        <taxon>Lysobacteraceae</taxon>
        <taxon>Luteimonas</taxon>
    </lineage>
</organism>
<dbReference type="Pfam" id="PF07883">
    <property type="entry name" value="Cupin_2"/>
    <property type="match status" value="1"/>
</dbReference>
<dbReference type="PANTHER" id="PTHR36114:SF1">
    <property type="entry name" value="16.7 KDA PROTEIN IN WHIE LOCUS"/>
    <property type="match status" value="1"/>
</dbReference>
<name>A0ABP9DPK5_9GAMM</name>
<dbReference type="InterPro" id="IPR052044">
    <property type="entry name" value="PKS_Associated_Protein"/>
</dbReference>
<dbReference type="InterPro" id="IPR014710">
    <property type="entry name" value="RmlC-like_jellyroll"/>
</dbReference>
<evidence type="ECO:0000313" key="3">
    <source>
        <dbReference type="Proteomes" id="UP001501323"/>
    </source>
</evidence>
<dbReference type="EMBL" id="BAABJY010000001">
    <property type="protein sequence ID" value="GAA4855798.1"/>
    <property type="molecule type" value="Genomic_DNA"/>
</dbReference>
<sequence>MPAGDLDDKFSQFREHWQPKVVASLNGQEVKLAKILGEFPWHRHAEADELFLCWRGRFRLEFRDHAVEMGPGDYHLVPRGVEHRPVAEAEAEIVLFEPADVRNTGDVDDACFTAPQGVVL</sequence>
<evidence type="ECO:0000259" key="1">
    <source>
        <dbReference type="Pfam" id="PF07883"/>
    </source>
</evidence>
<evidence type="ECO:0000313" key="2">
    <source>
        <dbReference type="EMBL" id="GAA4855798.1"/>
    </source>
</evidence>
<dbReference type="Gene3D" id="2.60.120.10">
    <property type="entry name" value="Jelly Rolls"/>
    <property type="match status" value="1"/>
</dbReference>
<dbReference type="InterPro" id="IPR013096">
    <property type="entry name" value="Cupin_2"/>
</dbReference>
<dbReference type="Proteomes" id="UP001501323">
    <property type="component" value="Unassembled WGS sequence"/>
</dbReference>
<comment type="caution">
    <text evidence="2">The sequence shown here is derived from an EMBL/GenBank/DDBJ whole genome shotgun (WGS) entry which is preliminary data.</text>
</comment>
<feature type="domain" description="Cupin type-2" evidence="1">
    <location>
        <begin position="38"/>
        <end position="94"/>
    </location>
</feature>
<accession>A0ABP9DPK5</accession>
<dbReference type="SUPFAM" id="SSF51182">
    <property type="entry name" value="RmlC-like cupins"/>
    <property type="match status" value="1"/>
</dbReference>
<protein>
    <submittedName>
        <fullName evidence="2">Cupin domain-containing protein</fullName>
    </submittedName>
</protein>
<reference evidence="3" key="1">
    <citation type="journal article" date="2019" name="Int. J. Syst. Evol. Microbiol.">
        <title>The Global Catalogue of Microorganisms (GCM) 10K type strain sequencing project: providing services to taxonomists for standard genome sequencing and annotation.</title>
        <authorList>
            <consortium name="The Broad Institute Genomics Platform"/>
            <consortium name="The Broad Institute Genome Sequencing Center for Infectious Disease"/>
            <person name="Wu L."/>
            <person name="Ma J."/>
        </authorList>
    </citation>
    <scope>NUCLEOTIDE SEQUENCE [LARGE SCALE GENOMIC DNA]</scope>
    <source>
        <strain evidence="3">JCM 18392</strain>
    </source>
</reference>
<proteinExistence type="predicted"/>
<dbReference type="InterPro" id="IPR011051">
    <property type="entry name" value="RmlC_Cupin_sf"/>
</dbReference>
<dbReference type="PANTHER" id="PTHR36114">
    <property type="entry name" value="16.7 KDA PROTEIN IN WHIE LOCUS"/>
    <property type="match status" value="1"/>
</dbReference>
<keyword evidence="3" id="KW-1185">Reference proteome</keyword>
<dbReference type="CDD" id="cd02226">
    <property type="entry name" value="cupin_YdbB-like"/>
    <property type="match status" value="1"/>
</dbReference>
<dbReference type="RefSeq" id="WP_345293848.1">
    <property type="nucleotide sequence ID" value="NZ_BAABJY010000001.1"/>
</dbReference>